<evidence type="ECO:0000313" key="4">
    <source>
        <dbReference type="EMBL" id="MPM53828.1"/>
    </source>
</evidence>
<dbReference type="Pfam" id="PF01609">
    <property type="entry name" value="DDE_Tnp_1"/>
    <property type="match status" value="1"/>
</dbReference>
<organism evidence="4">
    <name type="scientific">bioreactor metagenome</name>
    <dbReference type="NCBI Taxonomy" id="1076179"/>
    <lineage>
        <taxon>unclassified sequences</taxon>
        <taxon>metagenomes</taxon>
        <taxon>ecological metagenomes</taxon>
    </lineage>
</organism>
<dbReference type="InterPro" id="IPR025161">
    <property type="entry name" value="IS402-like_dom"/>
</dbReference>
<dbReference type="Pfam" id="PF13340">
    <property type="entry name" value="DUF4096"/>
    <property type="match status" value="1"/>
</dbReference>
<dbReference type="NCBIfam" id="NF033580">
    <property type="entry name" value="transpos_IS5_3"/>
    <property type="match status" value="1"/>
</dbReference>
<dbReference type="PANTHER" id="PTHR30007">
    <property type="entry name" value="PHP DOMAIN PROTEIN"/>
    <property type="match status" value="1"/>
</dbReference>
<dbReference type="EMBL" id="VSSQ01014521">
    <property type="protein sequence ID" value="MPM53828.1"/>
    <property type="molecule type" value="Genomic_DNA"/>
</dbReference>
<evidence type="ECO:0000259" key="3">
    <source>
        <dbReference type="Pfam" id="PF13340"/>
    </source>
</evidence>
<dbReference type="GO" id="GO:0004803">
    <property type="term" value="F:transposase activity"/>
    <property type="evidence" value="ECO:0007669"/>
    <property type="project" value="InterPro"/>
</dbReference>
<accession>A0A645AM58</accession>
<feature type="region of interest" description="Disordered" evidence="1">
    <location>
        <begin position="219"/>
        <end position="248"/>
    </location>
</feature>
<protein>
    <submittedName>
        <fullName evidence="4">IS5 family transposase ISDge16</fullName>
    </submittedName>
</protein>
<name>A0A645AM58_9ZZZZ</name>
<feature type="domain" description="Insertion element IS402-like" evidence="3">
    <location>
        <begin position="12"/>
        <end position="84"/>
    </location>
</feature>
<gene>
    <name evidence="4" type="ORF">SDC9_100598</name>
</gene>
<evidence type="ECO:0000259" key="2">
    <source>
        <dbReference type="Pfam" id="PF01609"/>
    </source>
</evidence>
<evidence type="ECO:0000256" key="1">
    <source>
        <dbReference type="SAM" id="MobiDB-lite"/>
    </source>
</evidence>
<feature type="compositionally biased region" description="Basic residues" evidence="1">
    <location>
        <begin position="228"/>
        <end position="237"/>
    </location>
</feature>
<reference evidence="4" key="1">
    <citation type="submission" date="2019-08" db="EMBL/GenBank/DDBJ databases">
        <authorList>
            <person name="Kucharzyk K."/>
            <person name="Murdoch R.W."/>
            <person name="Higgins S."/>
            <person name="Loffler F."/>
        </authorList>
    </citation>
    <scope>NUCLEOTIDE SEQUENCE</scope>
</reference>
<feature type="domain" description="Transposase IS4-like" evidence="2">
    <location>
        <begin position="101"/>
        <end position="274"/>
    </location>
</feature>
<feature type="compositionally biased region" description="Basic and acidic residues" evidence="1">
    <location>
        <begin position="118"/>
        <end position="135"/>
    </location>
</feature>
<dbReference type="InterPro" id="IPR002559">
    <property type="entry name" value="Transposase_11"/>
</dbReference>
<dbReference type="PANTHER" id="PTHR30007:SF1">
    <property type="entry name" value="BLR1914 PROTEIN"/>
    <property type="match status" value="1"/>
</dbReference>
<feature type="region of interest" description="Disordered" evidence="1">
    <location>
        <begin position="113"/>
        <end position="140"/>
    </location>
</feature>
<dbReference type="GO" id="GO:0003677">
    <property type="term" value="F:DNA binding"/>
    <property type="evidence" value="ECO:0007669"/>
    <property type="project" value="InterPro"/>
</dbReference>
<dbReference type="AlphaFoldDB" id="A0A645AM58"/>
<comment type="caution">
    <text evidence="4">The sequence shown here is derived from an EMBL/GenBank/DDBJ whole genome shotgun (WGS) entry which is preliminary data.</text>
</comment>
<sequence>MPIVDVARRHDLTDAQWALLQSVLPTPPARGRPRKWPLRQLIDGIRHRARVGCPWRDVPDRYGPWGRIYMLFATWQIRGVWEHIEDTLRAVAQARGKVKWQVSVDSTSCRGHVHAAGARRDSVERVPGEPADHGFGRSRGGWSTKTHLAVDQDRGLLAFHITGGQAGDSPEFTTVLEAIKVANPVGAPRRRPDRVLADKAYSSRANRAWLRDHRIKATIPTPADQARNRRRRGRRGGRPPAFNPTTYKDRHAVECGINKLKHQRAFATRYDKLAVRYTATLHIGVINDWLKRLT</sequence>
<dbReference type="GO" id="GO:0006313">
    <property type="term" value="P:DNA transposition"/>
    <property type="evidence" value="ECO:0007669"/>
    <property type="project" value="InterPro"/>
</dbReference>
<proteinExistence type="predicted"/>